<evidence type="ECO:0000313" key="16">
    <source>
        <dbReference type="Proteomes" id="UP001201163"/>
    </source>
</evidence>
<keyword evidence="10 11" id="KW-0624">Polysaccharide degradation</keyword>
<protein>
    <recommendedName>
        <fullName evidence="4 11">beta-glucosidase</fullName>
        <ecNumber evidence="4 11">3.2.1.21</ecNumber>
    </recommendedName>
</protein>
<dbReference type="SUPFAM" id="SSF52279">
    <property type="entry name" value="Beta-D-glucan exohydrolase, C-terminal domain"/>
    <property type="match status" value="1"/>
</dbReference>
<dbReference type="SMART" id="SM01217">
    <property type="entry name" value="Fn3_like"/>
    <property type="match status" value="1"/>
</dbReference>
<dbReference type="Pfam" id="PF14310">
    <property type="entry name" value="Fn3-like"/>
    <property type="match status" value="1"/>
</dbReference>
<evidence type="ECO:0000256" key="12">
    <source>
        <dbReference type="SAM" id="MobiDB-lite"/>
    </source>
</evidence>
<feature type="signal peptide" evidence="13">
    <location>
        <begin position="1"/>
        <end position="21"/>
    </location>
</feature>
<keyword evidence="9 11" id="KW-0326">Glycosidase</keyword>
<feature type="region of interest" description="Disordered" evidence="12">
    <location>
        <begin position="23"/>
        <end position="123"/>
    </location>
</feature>
<evidence type="ECO:0000256" key="4">
    <source>
        <dbReference type="ARBA" id="ARBA00012744"/>
    </source>
</evidence>
<dbReference type="Pfam" id="PF00933">
    <property type="entry name" value="Glyco_hydro_3"/>
    <property type="match status" value="1"/>
</dbReference>
<dbReference type="Proteomes" id="UP001201163">
    <property type="component" value="Unassembled WGS sequence"/>
</dbReference>
<dbReference type="AlphaFoldDB" id="A0AAD4Q571"/>
<dbReference type="PRINTS" id="PR00133">
    <property type="entry name" value="GLHYDRLASE3"/>
</dbReference>
<keyword evidence="5 11" id="KW-0378">Hydrolase</keyword>
<dbReference type="Pfam" id="PF01915">
    <property type="entry name" value="Glyco_hydro_3_C"/>
    <property type="match status" value="1"/>
</dbReference>
<organism evidence="15 16">
    <name type="scientific">Lactarius akahatsu</name>
    <dbReference type="NCBI Taxonomy" id="416441"/>
    <lineage>
        <taxon>Eukaryota</taxon>
        <taxon>Fungi</taxon>
        <taxon>Dikarya</taxon>
        <taxon>Basidiomycota</taxon>
        <taxon>Agaricomycotina</taxon>
        <taxon>Agaricomycetes</taxon>
        <taxon>Russulales</taxon>
        <taxon>Russulaceae</taxon>
        <taxon>Lactarius</taxon>
    </lineage>
</organism>
<comment type="similarity">
    <text evidence="3 11">Belongs to the glycosyl hydrolase 3 family.</text>
</comment>
<feature type="compositionally biased region" description="Low complexity" evidence="12">
    <location>
        <begin position="105"/>
        <end position="120"/>
    </location>
</feature>
<dbReference type="PANTHER" id="PTHR42715">
    <property type="entry name" value="BETA-GLUCOSIDASE"/>
    <property type="match status" value="1"/>
</dbReference>
<dbReference type="GO" id="GO:0030245">
    <property type="term" value="P:cellulose catabolic process"/>
    <property type="evidence" value="ECO:0007669"/>
    <property type="project" value="UniProtKB-KW"/>
</dbReference>
<dbReference type="GO" id="GO:0008422">
    <property type="term" value="F:beta-glucosidase activity"/>
    <property type="evidence" value="ECO:0007669"/>
    <property type="project" value="UniProtKB-EC"/>
</dbReference>
<dbReference type="Gene3D" id="3.40.50.1700">
    <property type="entry name" value="Glycoside hydrolase family 3 C-terminal domain"/>
    <property type="match status" value="1"/>
</dbReference>
<dbReference type="InterPro" id="IPR050288">
    <property type="entry name" value="Cellulose_deg_GH3"/>
</dbReference>
<dbReference type="InterPro" id="IPR019800">
    <property type="entry name" value="Glyco_hydro_3_AS"/>
</dbReference>
<evidence type="ECO:0000256" key="10">
    <source>
        <dbReference type="ARBA" id="ARBA00023326"/>
    </source>
</evidence>
<evidence type="ECO:0000256" key="11">
    <source>
        <dbReference type="RuleBase" id="RU361161"/>
    </source>
</evidence>
<name>A0AAD4Q571_9AGAM</name>
<evidence type="ECO:0000256" key="1">
    <source>
        <dbReference type="ARBA" id="ARBA00000448"/>
    </source>
</evidence>
<feature type="compositionally biased region" description="Low complexity" evidence="12">
    <location>
        <begin position="26"/>
        <end position="45"/>
    </location>
</feature>
<dbReference type="InterPro" id="IPR013783">
    <property type="entry name" value="Ig-like_fold"/>
</dbReference>
<evidence type="ECO:0000256" key="8">
    <source>
        <dbReference type="ARBA" id="ARBA00023277"/>
    </source>
</evidence>
<evidence type="ECO:0000256" key="7">
    <source>
        <dbReference type="ARBA" id="ARBA00023180"/>
    </source>
</evidence>
<comment type="catalytic activity">
    <reaction evidence="1 11">
        <text>Hydrolysis of terminal, non-reducing beta-D-glucosyl residues with release of beta-D-glucose.</text>
        <dbReference type="EC" id="3.2.1.21"/>
    </reaction>
</comment>
<sequence>MRLSLWQSAFIVLLAAGYTLAKTTRSPGTTPSKSHTTSTHGTPTTPVKPPRTPSSPHGTPTKASRTPTKTPGKSTTTPRTPATTPGKPTTRGKITGTLPTTRKPGTSATTSGTSATATASLEPPIPGVYPVATPNYLPSVDQPALVPDFEPAWRDAYTLATAKVVGFTLEQKVSIATGLGYHGGRCNGNIGIVDSFPGLCIEGSSLGVRDADFVTAFPAPINAAATWQRGLLRARGAAMGAEHAGKGVNIALSPMMNLGRVAQGGRNWEGFGADPFLASVSAYETILGLQSSGVQAAAGHFINYEQETNRDSYSSNVDDRTQHEIYAAPFLRSVMAGVASVMCSYNLVNGLYACENNSTLNSLLKSEFGFKGFVMSDWYATHSTTSALYGLDMTMPGDITQASGTTYFGANLVAAVKNGTIPEARVDDMATRILASWFFVGQTNFTQPNFNANEPLDAATNQHVNVQADHGTLVRKIAAASMILLKNADNTLPLKKPRRLVLIGSDAAPAHIAGPNGFTDQGGVDGVLAMGWGSGTAQFTYLISPYEALQARARNDHTSFSWFFDDFDTVGASNAAYYQDAAIVFLQADSGEGTITVDGNAGDRKNLTAWHNGDALVQAVAAKNSNTIVVVHSVGPISLEAWADNPNVKAIIWAGLGGTETGNALVDVLYGDVNPSGRLPYTIAELPGDYPQLATGTDNTYSEGLFIDYRHFDAANIHPRYEFGFGLSYTTFAYSDLSITAVTGQPDQDGSQEANWAASKPYPQAVGSSTALWLHRPLLDVTFNVKNTGGVAGTEIPQVYVQFPANSGEPPSVLRGFTDVALQPGQTQTVTISLSRYDLSIWDVPTQSWMRAAGTYNITVGASSRDFRLSNQSPL</sequence>
<dbReference type="FunFam" id="3.20.20.300:FF:000002">
    <property type="entry name" value="Probable beta-glucosidase"/>
    <property type="match status" value="1"/>
</dbReference>
<feature type="domain" description="Fibronectin type III-like" evidence="14">
    <location>
        <begin position="795"/>
        <end position="864"/>
    </location>
</feature>
<comment type="caution">
    <text evidence="15">The sequence shown here is derived from an EMBL/GenBank/DDBJ whole genome shotgun (WGS) entry which is preliminary data.</text>
</comment>
<keyword evidence="6" id="KW-0136">Cellulose degradation</keyword>
<evidence type="ECO:0000313" key="15">
    <source>
        <dbReference type="EMBL" id="KAH8985169.1"/>
    </source>
</evidence>
<evidence type="ECO:0000256" key="9">
    <source>
        <dbReference type="ARBA" id="ARBA00023295"/>
    </source>
</evidence>
<dbReference type="Gene3D" id="2.60.40.10">
    <property type="entry name" value="Immunoglobulins"/>
    <property type="match status" value="1"/>
</dbReference>
<keyword evidence="16" id="KW-1185">Reference proteome</keyword>
<evidence type="ECO:0000259" key="14">
    <source>
        <dbReference type="SMART" id="SM01217"/>
    </source>
</evidence>
<keyword evidence="8 11" id="KW-0119">Carbohydrate metabolism</keyword>
<dbReference type="PANTHER" id="PTHR42715:SF2">
    <property type="entry name" value="BETA-GLUCOSIDASE F-RELATED"/>
    <property type="match status" value="1"/>
</dbReference>
<keyword evidence="7" id="KW-0325">Glycoprotein</keyword>
<evidence type="ECO:0000256" key="2">
    <source>
        <dbReference type="ARBA" id="ARBA00004987"/>
    </source>
</evidence>
<dbReference type="InterPro" id="IPR036962">
    <property type="entry name" value="Glyco_hydro_3_N_sf"/>
</dbReference>
<dbReference type="PROSITE" id="PS00775">
    <property type="entry name" value="GLYCOSYL_HYDROL_F3"/>
    <property type="match status" value="1"/>
</dbReference>
<proteinExistence type="inferred from homology"/>
<dbReference type="EMBL" id="JAKELL010000067">
    <property type="protein sequence ID" value="KAH8985169.1"/>
    <property type="molecule type" value="Genomic_DNA"/>
</dbReference>
<dbReference type="InterPro" id="IPR017853">
    <property type="entry name" value="GH"/>
</dbReference>
<gene>
    <name evidence="15" type="ORF">EDB92DRAFT_1883942</name>
</gene>
<dbReference type="InterPro" id="IPR026891">
    <property type="entry name" value="Fn3-like"/>
</dbReference>
<accession>A0AAD4Q571</accession>
<comment type="pathway">
    <text evidence="2 11">Glycan metabolism; cellulose degradation.</text>
</comment>
<evidence type="ECO:0000256" key="5">
    <source>
        <dbReference type="ARBA" id="ARBA00022801"/>
    </source>
</evidence>
<feature type="compositionally biased region" description="Low complexity" evidence="12">
    <location>
        <begin position="64"/>
        <end position="97"/>
    </location>
</feature>
<evidence type="ECO:0000256" key="13">
    <source>
        <dbReference type="SAM" id="SignalP"/>
    </source>
</evidence>
<dbReference type="InterPro" id="IPR036881">
    <property type="entry name" value="Glyco_hydro_3_C_sf"/>
</dbReference>
<evidence type="ECO:0000256" key="6">
    <source>
        <dbReference type="ARBA" id="ARBA00023001"/>
    </source>
</evidence>
<dbReference type="SUPFAM" id="SSF51445">
    <property type="entry name" value="(Trans)glycosidases"/>
    <property type="match status" value="1"/>
</dbReference>
<dbReference type="InterPro" id="IPR002772">
    <property type="entry name" value="Glyco_hydro_3_C"/>
</dbReference>
<dbReference type="FunFam" id="3.40.50.1700:FF:000003">
    <property type="entry name" value="Probable beta-glucosidase"/>
    <property type="match status" value="1"/>
</dbReference>
<feature type="chain" id="PRO_5042125576" description="beta-glucosidase" evidence="13">
    <location>
        <begin position="22"/>
        <end position="875"/>
    </location>
</feature>
<dbReference type="EC" id="3.2.1.21" evidence="4 11"/>
<dbReference type="InterPro" id="IPR001764">
    <property type="entry name" value="Glyco_hydro_3_N"/>
</dbReference>
<evidence type="ECO:0000256" key="3">
    <source>
        <dbReference type="ARBA" id="ARBA00005336"/>
    </source>
</evidence>
<keyword evidence="13" id="KW-0732">Signal</keyword>
<dbReference type="Gene3D" id="3.20.20.300">
    <property type="entry name" value="Glycoside hydrolase, family 3, N-terminal domain"/>
    <property type="match status" value="1"/>
</dbReference>
<reference evidence="15" key="1">
    <citation type="submission" date="2022-01" db="EMBL/GenBank/DDBJ databases">
        <title>Comparative genomics reveals a dynamic genome evolution in the ectomycorrhizal milk-cap (Lactarius) mushrooms.</title>
        <authorList>
            <consortium name="DOE Joint Genome Institute"/>
            <person name="Lebreton A."/>
            <person name="Tang N."/>
            <person name="Kuo A."/>
            <person name="LaButti K."/>
            <person name="Drula E."/>
            <person name="Barry K."/>
            <person name="Clum A."/>
            <person name="Lipzen A."/>
            <person name="Mousain D."/>
            <person name="Ng V."/>
            <person name="Wang R."/>
            <person name="Wang X."/>
            <person name="Dai Y."/>
            <person name="Henrissat B."/>
            <person name="Grigoriev I.V."/>
            <person name="Guerin-Laguette A."/>
            <person name="Yu F."/>
            <person name="Martin F.M."/>
        </authorList>
    </citation>
    <scope>NUCLEOTIDE SEQUENCE</scope>
    <source>
        <strain evidence="15">QP</strain>
    </source>
</reference>